<dbReference type="Proteomes" id="UP000199451">
    <property type="component" value="Unassembled WGS sequence"/>
</dbReference>
<evidence type="ECO:0000259" key="2">
    <source>
        <dbReference type="Pfam" id="PF25231"/>
    </source>
</evidence>
<keyword evidence="1" id="KW-0812">Transmembrane</keyword>
<evidence type="ECO:0000256" key="1">
    <source>
        <dbReference type="SAM" id="Phobius"/>
    </source>
</evidence>
<evidence type="ECO:0000313" key="4">
    <source>
        <dbReference type="Proteomes" id="UP000199451"/>
    </source>
</evidence>
<dbReference type="AlphaFoldDB" id="A0A1G9PD14"/>
<keyword evidence="1" id="KW-1133">Transmembrane helix</keyword>
<dbReference type="OrthoDB" id="241125at2157"/>
<dbReference type="EMBL" id="FNHL01000001">
    <property type="protein sequence ID" value="SDL96696.1"/>
    <property type="molecule type" value="Genomic_DNA"/>
</dbReference>
<keyword evidence="1" id="KW-0472">Membrane</keyword>
<organism evidence="3 4">
    <name type="scientific">Halogranum gelatinilyticum</name>
    <dbReference type="NCBI Taxonomy" id="660521"/>
    <lineage>
        <taxon>Archaea</taxon>
        <taxon>Methanobacteriati</taxon>
        <taxon>Methanobacteriota</taxon>
        <taxon>Stenosarchaea group</taxon>
        <taxon>Halobacteria</taxon>
        <taxon>Halobacteriales</taxon>
        <taxon>Haloferacaceae</taxon>
    </lineage>
</organism>
<feature type="transmembrane region" description="Helical" evidence="1">
    <location>
        <begin position="133"/>
        <end position="156"/>
    </location>
</feature>
<keyword evidence="4" id="KW-1185">Reference proteome</keyword>
<dbReference type="RefSeq" id="WP_089693438.1">
    <property type="nucleotide sequence ID" value="NZ_FNHL01000001.1"/>
</dbReference>
<feature type="domain" description="DUF7847" evidence="2">
    <location>
        <begin position="1"/>
        <end position="271"/>
    </location>
</feature>
<gene>
    <name evidence="3" type="ORF">SAMN04487949_0338</name>
</gene>
<dbReference type="STRING" id="660521.SAMN04487949_0338"/>
<reference evidence="4" key="1">
    <citation type="submission" date="2016-10" db="EMBL/GenBank/DDBJ databases">
        <authorList>
            <person name="Varghese N."/>
            <person name="Submissions S."/>
        </authorList>
    </citation>
    <scope>NUCLEOTIDE SEQUENCE [LARGE SCALE GENOMIC DNA]</scope>
    <source>
        <strain evidence="4">CGMCC 1.10119</strain>
    </source>
</reference>
<sequence length="277" mass="28854">MEALSTLRPAAAALRRNPVLFVVPAVLALLQLPQLVVQTVSPFVGGIVSLLLSGVMLLALPFLQAGLIAMAHEALDGQTRLATLVAAGKEYYIPVFLAFGVLFVCNLVVFGLVFVGVFVAVVVGLAQPGSSTALFLVLGLAGLVLFGLYLLVVFFLQFYVQAIVLDDLGPFAGLKRSASVVRSHLGDTFVYSLVGGGIGALFGLFGAVFSILLTSSVATTPTPTPLADVYGPLADVSLSLPLLVVGFLALVLLTTLFGGFFGTYSVAFYRAIRPTAA</sequence>
<feature type="transmembrane region" description="Helical" evidence="1">
    <location>
        <begin position="238"/>
        <end position="264"/>
    </location>
</feature>
<dbReference type="Pfam" id="PF25231">
    <property type="entry name" value="DUF7847"/>
    <property type="match status" value="1"/>
</dbReference>
<accession>A0A1G9PD14</accession>
<name>A0A1G9PD14_9EURY</name>
<proteinExistence type="predicted"/>
<evidence type="ECO:0000313" key="3">
    <source>
        <dbReference type="EMBL" id="SDL96696.1"/>
    </source>
</evidence>
<dbReference type="InterPro" id="IPR057169">
    <property type="entry name" value="DUF7847"/>
</dbReference>
<feature type="transmembrane region" description="Helical" evidence="1">
    <location>
        <begin position="91"/>
        <end position="121"/>
    </location>
</feature>
<feature type="transmembrane region" description="Helical" evidence="1">
    <location>
        <begin position="48"/>
        <end position="70"/>
    </location>
</feature>
<feature type="transmembrane region" description="Helical" evidence="1">
    <location>
        <begin position="189"/>
        <end position="218"/>
    </location>
</feature>
<protein>
    <recommendedName>
        <fullName evidence="2">DUF7847 domain-containing protein</fullName>
    </recommendedName>
</protein>